<dbReference type="EMBL" id="JBHTMV010000004">
    <property type="protein sequence ID" value="MFD1293861.1"/>
    <property type="molecule type" value="Genomic_DNA"/>
</dbReference>
<comment type="caution">
    <text evidence="2">The sequence shown here is derived from an EMBL/GenBank/DDBJ whole genome shotgun (WGS) entry which is preliminary data.</text>
</comment>
<dbReference type="InterPro" id="IPR052039">
    <property type="entry name" value="Caspase-related_regulators"/>
</dbReference>
<evidence type="ECO:0000313" key="2">
    <source>
        <dbReference type="EMBL" id="MFD1293861.1"/>
    </source>
</evidence>
<keyword evidence="3" id="KW-1185">Reference proteome</keyword>
<reference evidence="3" key="1">
    <citation type="journal article" date="2019" name="Int. J. Syst. Evol. Microbiol.">
        <title>The Global Catalogue of Microorganisms (GCM) 10K type strain sequencing project: providing services to taxonomists for standard genome sequencing and annotation.</title>
        <authorList>
            <consortium name="The Broad Institute Genomics Platform"/>
            <consortium name="The Broad Institute Genome Sequencing Center for Infectious Disease"/>
            <person name="Wu L."/>
            <person name="Ma J."/>
        </authorList>
    </citation>
    <scope>NUCLEOTIDE SEQUENCE [LARGE SCALE GENOMIC DNA]</scope>
    <source>
        <strain evidence="3">CCUG 62221</strain>
    </source>
</reference>
<dbReference type="Gene3D" id="3.40.50.1460">
    <property type="match status" value="1"/>
</dbReference>
<dbReference type="PANTHER" id="PTHR22576:SF37">
    <property type="entry name" value="MUCOSA-ASSOCIATED LYMPHOID TISSUE LYMPHOMA TRANSLOCATION PROTEIN 1"/>
    <property type="match status" value="1"/>
</dbReference>
<dbReference type="SUPFAM" id="SSF52129">
    <property type="entry name" value="Caspase-like"/>
    <property type="match status" value="1"/>
</dbReference>
<dbReference type="InterPro" id="IPR001309">
    <property type="entry name" value="Pept_C14_p20"/>
</dbReference>
<feature type="domain" description="Caspase family p20" evidence="1">
    <location>
        <begin position="1"/>
        <end position="132"/>
    </location>
</feature>
<evidence type="ECO:0000259" key="1">
    <source>
        <dbReference type="PROSITE" id="PS50208"/>
    </source>
</evidence>
<name>A0ABW3WNB6_9FLAO</name>
<dbReference type="Proteomes" id="UP001597241">
    <property type="component" value="Unassembled WGS sequence"/>
</dbReference>
<dbReference type="PROSITE" id="PS50208">
    <property type="entry name" value="CASPASE_P20"/>
    <property type="match status" value="1"/>
</dbReference>
<protein>
    <submittedName>
        <fullName evidence="2">Caspase domain-containing protein</fullName>
    </submittedName>
</protein>
<accession>A0ABW3WNB6</accession>
<dbReference type="PANTHER" id="PTHR22576">
    <property type="entry name" value="MUCOSA ASSOCIATED LYMPHOID TISSUE LYMPHOMA TRANSLOCATION PROTEIN 1/PARACASPASE"/>
    <property type="match status" value="1"/>
</dbReference>
<proteinExistence type="predicted"/>
<sequence>MNALALVIGNAEYSLDKDKLVNAVNDAQDVSQKLLNLGFIVNESINCNRETFDRDIRKFGNDLTKYDIGVFYFSGHGLQIEGINYLTSIDTNFEDDISAKNTSFPLSEIIEYMQRAKSIINILILDACRDNPLPSQYRGINSQGLAPIYAPKGTIIAFSTSPGEKAMDYGAGRNSIYTGAFLNHIDDVNIPIEDFFKRVRTSVYTLSKGKQTSWEHTSLIGNFCFNSGQLVHSTNLPYKEEHIADENFLSTGTDIDEIIIGLKSRDWYKQEPAIKKLSRIDLKTIDSSTLFILGRNILQTAIGGEFSANSIIKNLNTWLQSTIIDGENHILNGILFEIYFNSKGHFRQEDFKCELIDEIFQLQGNKQFENSFEFINKQLQPFNEFLFYIPSIPNMTLAIEIQFELVTWKVFETEMTAYKLVSVKQHDIEYLESFKSELDYNPIQINYQQFIETLQKELCVPINHLRLSMNIKEEDLTRIQVPWNFDLKKKK</sequence>
<dbReference type="RefSeq" id="WP_386809063.1">
    <property type="nucleotide sequence ID" value="NZ_JBHTMV010000004.1"/>
</dbReference>
<dbReference type="InterPro" id="IPR029030">
    <property type="entry name" value="Caspase-like_dom_sf"/>
</dbReference>
<gene>
    <name evidence="2" type="ORF">ACFQ5N_08445</name>
</gene>
<evidence type="ECO:0000313" key="3">
    <source>
        <dbReference type="Proteomes" id="UP001597241"/>
    </source>
</evidence>
<dbReference type="Pfam" id="PF00656">
    <property type="entry name" value="Peptidase_C14"/>
    <property type="match status" value="1"/>
</dbReference>
<organism evidence="2 3">
    <name type="scientific">Lutibacter holmesii</name>
    <dbReference type="NCBI Taxonomy" id="1137985"/>
    <lineage>
        <taxon>Bacteria</taxon>
        <taxon>Pseudomonadati</taxon>
        <taxon>Bacteroidota</taxon>
        <taxon>Flavobacteriia</taxon>
        <taxon>Flavobacteriales</taxon>
        <taxon>Flavobacteriaceae</taxon>
        <taxon>Lutibacter</taxon>
    </lineage>
</organism>
<dbReference type="InterPro" id="IPR011600">
    <property type="entry name" value="Pept_C14_caspase"/>
</dbReference>